<gene>
    <name evidence="1" type="ORF">SULPSESMR1_04930</name>
</gene>
<dbReference type="SUPFAM" id="SSF53756">
    <property type="entry name" value="UDP-Glycosyltransferase/glycogen phosphorylase"/>
    <property type="match status" value="1"/>
</dbReference>
<dbReference type="Gene3D" id="3.40.50.2000">
    <property type="entry name" value="Glycogen Phosphorylase B"/>
    <property type="match status" value="1"/>
</dbReference>
<organism evidence="1 2">
    <name type="scientific">Pseudosulfitobacter pseudonitzschiae</name>
    <dbReference type="NCBI Taxonomy" id="1402135"/>
    <lineage>
        <taxon>Bacteria</taxon>
        <taxon>Pseudomonadati</taxon>
        <taxon>Pseudomonadota</taxon>
        <taxon>Alphaproteobacteria</taxon>
        <taxon>Rhodobacterales</taxon>
        <taxon>Roseobacteraceae</taxon>
        <taxon>Pseudosulfitobacter</taxon>
    </lineage>
</organism>
<evidence type="ECO:0000313" key="2">
    <source>
        <dbReference type="Proteomes" id="UP000199754"/>
    </source>
</evidence>
<dbReference type="EMBL" id="CP022416">
    <property type="protein sequence ID" value="ASM74625.1"/>
    <property type="molecule type" value="Genomic_DNA"/>
</dbReference>
<dbReference type="RefSeq" id="WP_089422656.1">
    <property type="nucleotide sequence ID" value="NZ_CP022416.1"/>
</dbReference>
<name>A0A221K6M3_9RHOB</name>
<keyword evidence="2" id="KW-1185">Reference proteome</keyword>
<geneLocation type="plasmid" evidence="1 2">
    <name>pSMR1-1</name>
</geneLocation>
<keyword evidence="1" id="KW-0614">Plasmid</keyword>
<sequence>MTRITFIENRGKTAFWIRVAKALAANGHEIGWIVQNPAYAPPKKSGGQAVLPFPRGSDLRPLEGPVPEALSGDRGRAFFRTGTDHYAHYTAEIARAFDMLRPEVVIGEPTLFHEMIAIAEARKRMVPYLHPTMTRYPGGRFAVLDGDTQNPVIGSGDKWENADLTAVADAIATGRSLPSYMAKPVGVQARRRQMQRFVAHARTLKGRLAGEHYNTPALTTKLALEKTLQSQLVRWRRMQRLPDRGQGPIILYPLQMQPEANIDVWGRPWSDQTVFVTRLLATLPPGGQVAVKANPKSKYEVSESLMDLAAEQNRVVLMPLDQKMDAAQAATTGCVTVSGTVGLEAVFGRGRTLSLRHPVLEHHFPSFHAPTPEDAVERLLIDPSAGRGDVGTGIALLTQLIADSFAGTVSEPLYDPDCLRSDNITRVVHGIETAIAATASRQSP</sequence>
<dbReference type="KEGG" id="spse:SULPSESMR1_04930"/>
<proteinExistence type="predicted"/>
<dbReference type="OrthoDB" id="9782449at2"/>
<evidence type="ECO:0000313" key="1">
    <source>
        <dbReference type="EMBL" id="ASM74625.1"/>
    </source>
</evidence>
<protein>
    <recommendedName>
        <fullName evidence="3">Capsule polysaccharide biosynthesis protein</fullName>
    </recommendedName>
</protein>
<dbReference type="AlphaFoldDB" id="A0A221K6M3"/>
<reference evidence="1 2" key="1">
    <citation type="submission" date="2017-07" db="EMBL/GenBank/DDBJ databases">
        <title>Genome Sequence of Sulfitobacter pseudonitzschiae Strain SMR1 Isolated from a culture of the Diatom Skeletonema marinoi.</title>
        <authorList>
            <person name="Topel M."/>
            <person name="Pinder M.I.M."/>
            <person name="Johansson O.N."/>
            <person name="Kourtchenko O."/>
            <person name="Godhe A."/>
            <person name="Clarke A.K."/>
        </authorList>
    </citation>
    <scope>NUCLEOTIDE SEQUENCE [LARGE SCALE GENOMIC DNA]</scope>
    <source>
        <strain evidence="1 2">SMR1</strain>
        <plasmid evidence="1 2">pSMR1-1</plasmid>
    </source>
</reference>
<evidence type="ECO:0008006" key="3">
    <source>
        <dbReference type="Google" id="ProtNLM"/>
    </source>
</evidence>
<accession>A0A221K6M3</accession>
<dbReference type="Proteomes" id="UP000199754">
    <property type="component" value="Plasmid pSMR1-1"/>
</dbReference>